<dbReference type="RefSeq" id="WP_117718343.1">
    <property type="nucleotide sequence ID" value="NZ_QSTP01000001.1"/>
</dbReference>
<organism evidence="1 2">
    <name type="scientific">Agathobacter rectalis</name>
    <dbReference type="NCBI Taxonomy" id="39491"/>
    <lineage>
        <taxon>Bacteria</taxon>
        <taxon>Bacillati</taxon>
        <taxon>Bacillota</taxon>
        <taxon>Clostridia</taxon>
        <taxon>Lachnospirales</taxon>
        <taxon>Lachnospiraceae</taxon>
        <taxon>Agathobacter</taxon>
    </lineage>
</organism>
<dbReference type="EMBL" id="QSTP01000001">
    <property type="protein sequence ID" value="RGM75587.1"/>
    <property type="molecule type" value="Genomic_DNA"/>
</dbReference>
<reference evidence="1 2" key="1">
    <citation type="submission" date="2018-08" db="EMBL/GenBank/DDBJ databases">
        <title>A genome reference for cultivated species of the human gut microbiota.</title>
        <authorList>
            <person name="Zou Y."/>
            <person name="Xue W."/>
            <person name="Luo G."/>
        </authorList>
    </citation>
    <scope>NUCLEOTIDE SEQUENCE [LARGE SCALE GENOMIC DNA]</scope>
    <source>
        <strain evidence="1 2">OM07-13</strain>
    </source>
</reference>
<evidence type="ECO:0000313" key="2">
    <source>
        <dbReference type="Proteomes" id="UP000260758"/>
    </source>
</evidence>
<gene>
    <name evidence="1" type="ORF">DXB99_03400</name>
</gene>
<sequence length="59" mass="6855">MIVTVKIVETYTKYEEVEIEDTGKLDEAYEDVDEMVKTNKILLPSIDKKSEYNLSIKLV</sequence>
<name>A0A3E4YLD4_9FIRM</name>
<dbReference type="Proteomes" id="UP000260758">
    <property type="component" value="Unassembled WGS sequence"/>
</dbReference>
<accession>A0A3E4YLD4</accession>
<proteinExistence type="predicted"/>
<comment type="caution">
    <text evidence="1">The sequence shown here is derived from an EMBL/GenBank/DDBJ whole genome shotgun (WGS) entry which is preliminary data.</text>
</comment>
<dbReference type="AlphaFoldDB" id="A0A3E4YLD4"/>
<protein>
    <submittedName>
        <fullName evidence="1">Uncharacterized protein</fullName>
    </submittedName>
</protein>
<evidence type="ECO:0000313" key="1">
    <source>
        <dbReference type="EMBL" id="RGM75587.1"/>
    </source>
</evidence>